<keyword evidence="4 8" id="KW-0812">Transmembrane</keyword>
<keyword evidence="5 9" id="KW-0798">TonB box</keyword>
<evidence type="ECO:0000256" key="6">
    <source>
        <dbReference type="ARBA" id="ARBA00023136"/>
    </source>
</evidence>
<dbReference type="InterPro" id="IPR039426">
    <property type="entry name" value="TonB-dep_rcpt-like"/>
</dbReference>
<reference evidence="13 14" key="1">
    <citation type="submission" date="2019-07" db="EMBL/GenBank/DDBJ databases">
        <title>The draft genome sequence of Aquimarina algiphila M91.</title>
        <authorList>
            <person name="Meng X."/>
        </authorList>
    </citation>
    <scope>NUCLEOTIDE SEQUENCE [LARGE SCALE GENOMIC DNA]</scope>
    <source>
        <strain evidence="13 14">M91</strain>
    </source>
</reference>
<dbReference type="SUPFAM" id="SSF56935">
    <property type="entry name" value="Porins"/>
    <property type="match status" value="1"/>
</dbReference>
<evidence type="ECO:0000256" key="9">
    <source>
        <dbReference type="RuleBase" id="RU003357"/>
    </source>
</evidence>
<dbReference type="GO" id="GO:0009279">
    <property type="term" value="C:cell outer membrane"/>
    <property type="evidence" value="ECO:0007669"/>
    <property type="project" value="UniProtKB-SubCell"/>
</dbReference>
<evidence type="ECO:0000256" key="8">
    <source>
        <dbReference type="PROSITE-ProRule" id="PRU01360"/>
    </source>
</evidence>
<keyword evidence="10" id="KW-0732">Signal</keyword>
<dbReference type="Pfam" id="PF07715">
    <property type="entry name" value="Plug"/>
    <property type="match status" value="1"/>
</dbReference>
<protein>
    <submittedName>
        <fullName evidence="13">TonB-dependent receptor</fullName>
    </submittedName>
</protein>
<dbReference type="Gene3D" id="2.40.170.20">
    <property type="entry name" value="TonB-dependent receptor, beta-barrel domain"/>
    <property type="match status" value="1"/>
</dbReference>
<dbReference type="Pfam" id="PF13715">
    <property type="entry name" value="CarbopepD_reg_2"/>
    <property type="match status" value="1"/>
</dbReference>
<dbReference type="NCBIfam" id="TIGR04057">
    <property type="entry name" value="SusC_RagA_signa"/>
    <property type="match status" value="1"/>
</dbReference>
<keyword evidence="2 8" id="KW-0813">Transport</keyword>
<feature type="chain" id="PRO_5022038227" evidence="10">
    <location>
        <begin position="27"/>
        <end position="1026"/>
    </location>
</feature>
<dbReference type="InterPro" id="IPR023997">
    <property type="entry name" value="TonB-dep_OMP_SusC/RagA_CS"/>
</dbReference>
<evidence type="ECO:0000256" key="5">
    <source>
        <dbReference type="ARBA" id="ARBA00023077"/>
    </source>
</evidence>
<dbReference type="NCBIfam" id="TIGR04056">
    <property type="entry name" value="OMP_RagA_SusC"/>
    <property type="match status" value="1"/>
</dbReference>
<dbReference type="InterPro" id="IPR000531">
    <property type="entry name" value="Beta-barrel_TonB"/>
</dbReference>
<evidence type="ECO:0000256" key="10">
    <source>
        <dbReference type="SAM" id="SignalP"/>
    </source>
</evidence>
<keyword evidence="13" id="KW-0675">Receptor</keyword>
<dbReference type="SUPFAM" id="SSF49464">
    <property type="entry name" value="Carboxypeptidase regulatory domain-like"/>
    <property type="match status" value="1"/>
</dbReference>
<gene>
    <name evidence="13" type="ORF">FOF46_19330</name>
</gene>
<keyword evidence="7 8" id="KW-0998">Cell outer membrane</keyword>
<dbReference type="InterPro" id="IPR012910">
    <property type="entry name" value="Plug_dom"/>
</dbReference>
<dbReference type="EMBL" id="VLNR01000045">
    <property type="protein sequence ID" value="TSE06480.1"/>
    <property type="molecule type" value="Genomic_DNA"/>
</dbReference>
<dbReference type="AlphaFoldDB" id="A0A554VGH0"/>
<feature type="domain" description="TonB-dependent receptor-like beta-barrel" evidence="11">
    <location>
        <begin position="367"/>
        <end position="989"/>
    </location>
</feature>
<organism evidence="13 14">
    <name type="scientific">Aquimarina algiphila</name>
    <dbReference type="NCBI Taxonomy" id="2047982"/>
    <lineage>
        <taxon>Bacteria</taxon>
        <taxon>Pseudomonadati</taxon>
        <taxon>Bacteroidota</taxon>
        <taxon>Flavobacteriia</taxon>
        <taxon>Flavobacteriales</taxon>
        <taxon>Flavobacteriaceae</taxon>
        <taxon>Aquimarina</taxon>
    </lineage>
</organism>
<evidence type="ECO:0000259" key="11">
    <source>
        <dbReference type="Pfam" id="PF00593"/>
    </source>
</evidence>
<dbReference type="PROSITE" id="PS52016">
    <property type="entry name" value="TONB_DEPENDENT_REC_3"/>
    <property type="match status" value="1"/>
</dbReference>
<dbReference type="Pfam" id="PF00593">
    <property type="entry name" value="TonB_dep_Rec_b-barrel"/>
    <property type="match status" value="1"/>
</dbReference>
<accession>A0A554VGH0</accession>
<dbReference type="RefSeq" id="WP_143917578.1">
    <property type="nucleotide sequence ID" value="NZ_CANMIK010000051.1"/>
</dbReference>
<dbReference type="InterPro" id="IPR037066">
    <property type="entry name" value="Plug_dom_sf"/>
</dbReference>
<keyword evidence="3 8" id="KW-1134">Transmembrane beta strand</keyword>
<evidence type="ECO:0000256" key="1">
    <source>
        <dbReference type="ARBA" id="ARBA00004571"/>
    </source>
</evidence>
<feature type="signal peptide" evidence="10">
    <location>
        <begin position="1"/>
        <end position="26"/>
    </location>
</feature>
<name>A0A554VGH0_9FLAO</name>
<evidence type="ECO:0000259" key="12">
    <source>
        <dbReference type="Pfam" id="PF07715"/>
    </source>
</evidence>
<dbReference type="Proteomes" id="UP000318833">
    <property type="component" value="Unassembled WGS sequence"/>
</dbReference>
<proteinExistence type="inferred from homology"/>
<dbReference type="Gene3D" id="2.170.130.10">
    <property type="entry name" value="TonB-dependent receptor, plug domain"/>
    <property type="match status" value="1"/>
</dbReference>
<comment type="subcellular location">
    <subcellularLocation>
        <location evidence="1 8">Cell outer membrane</location>
        <topology evidence="1 8">Multi-pass membrane protein</topology>
    </subcellularLocation>
</comment>
<evidence type="ECO:0000313" key="13">
    <source>
        <dbReference type="EMBL" id="TSE06480.1"/>
    </source>
</evidence>
<keyword evidence="6 8" id="KW-0472">Membrane</keyword>
<dbReference type="OrthoDB" id="9768177at2"/>
<comment type="similarity">
    <text evidence="8 9">Belongs to the TonB-dependent receptor family.</text>
</comment>
<dbReference type="InterPro" id="IPR023996">
    <property type="entry name" value="TonB-dep_OMP_SusC/RagA"/>
</dbReference>
<evidence type="ECO:0000256" key="4">
    <source>
        <dbReference type="ARBA" id="ARBA00022692"/>
    </source>
</evidence>
<dbReference type="InterPro" id="IPR036942">
    <property type="entry name" value="Beta-barrel_TonB_sf"/>
</dbReference>
<evidence type="ECO:0000256" key="3">
    <source>
        <dbReference type="ARBA" id="ARBA00022452"/>
    </source>
</evidence>
<keyword evidence="14" id="KW-1185">Reference proteome</keyword>
<evidence type="ECO:0000256" key="7">
    <source>
        <dbReference type="ARBA" id="ARBA00023237"/>
    </source>
</evidence>
<comment type="caution">
    <text evidence="13">The sequence shown here is derived from an EMBL/GenBank/DDBJ whole genome shotgun (WGS) entry which is preliminary data.</text>
</comment>
<dbReference type="InterPro" id="IPR008969">
    <property type="entry name" value="CarboxyPept-like_regulatory"/>
</dbReference>
<evidence type="ECO:0000313" key="14">
    <source>
        <dbReference type="Proteomes" id="UP000318833"/>
    </source>
</evidence>
<feature type="domain" description="TonB-dependent receptor plug" evidence="12">
    <location>
        <begin position="118"/>
        <end position="227"/>
    </location>
</feature>
<dbReference type="Gene3D" id="2.60.40.1120">
    <property type="entry name" value="Carboxypeptidase-like, regulatory domain"/>
    <property type="match status" value="1"/>
</dbReference>
<sequence>MRKTLPKYLFLTTIAMLCFASMSAQIVITGQVTDSSGMPIPAAAVVEMGTTNGIVTNFDGEYTIEVADKNAILEYTYIGFTSQSIPIDGKSVINIVLQEETSQLEQVVVIGYQSVRKSDLTGAVATINLEAESLSEIPANSVEELLVGRIPGLVIGNPSDAPGAGLNVRIRGASSFTATTPLIVVDGFPLGDAGNLKQINPADIVSVEVLKDASAASIYGSRGANGVILVTTRRGKEGKMQVNFSALTTISRFSSKFDSFENPVDLAVLTDESRINSGLTPLYIGAPDINGTFFPSIDQLRAGYPITDYIEYSFREPLNYNYNLSIWGGNESTKYNFGLNLNTQNGVVRDDDLSKFTVSFGIDQKLTEKLSLATNINFSRGRRNDNSGLSFNRNPIFPLFNEDGSFFRANDNDFGNPAALTSLRVNESTTLDLTSSSILLWDINDALQFKSQFNYSLGSSFQERFFPSIFTQLGTEGNGVGFHDNFQNQRVVVDAYFTYNKTVGQDHDFTLLGGYSSEYFEVRTSQLRAQDFANQSLGAGNLGLGNEQRVSNNFETSTLSSLISRVNYSYKNKILFTYTGRLDGSSNFGENNKYAFFPSGAISWKMQNEPFISNNLPFINELKPRVSWGIVGNQAIGAFETLNRLGEGRFFTNGGFVTTIGPGIISNNGIFAESRGLGNPDLKWETTEIFNIGLDFAAFNRTVSFTLDFYNKITNDLLVDSNLPPTSGFDFLRINAGEIENKGVEVSLNLDIIRKEDFNFSAGIIFNKNINKVTSLGPSEFTSVLNDDFGNQFRFTGVNFRNQFRSPINTLTLDQPINVFYGARVRRIIQSEEEGLASGFSGANAQAGEYLYEDLNKDGVIDPFGADRTVIGDPNPDFTGSLTLDFSYKNWELTALFNGSFGGDVVDINKFSTQAGGGKASNLFERWTPDNRTNEYPSLRETRNVAFSDWWIQDGSFVRIQNLRLGYNIDASNINSLDGAKVYINADNVYNFTNYDGLDPEVNPQGVDENSIPRLRRFTLGVEVNF</sequence>
<evidence type="ECO:0000256" key="2">
    <source>
        <dbReference type="ARBA" id="ARBA00022448"/>
    </source>
</evidence>